<dbReference type="Gene3D" id="3.30.70.940">
    <property type="entry name" value="NusG, N-terminal domain"/>
    <property type="match status" value="1"/>
</dbReference>
<proteinExistence type="predicted"/>
<dbReference type="EMBL" id="CACVBS010000063">
    <property type="protein sequence ID" value="CAA7267817.1"/>
    <property type="molecule type" value="Genomic_DNA"/>
</dbReference>
<organism evidence="3 4">
    <name type="scientific">Cyclocybe aegerita</name>
    <name type="common">Black poplar mushroom</name>
    <name type="synonym">Agrocybe aegerita</name>
    <dbReference type="NCBI Taxonomy" id="1973307"/>
    <lineage>
        <taxon>Eukaryota</taxon>
        <taxon>Fungi</taxon>
        <taxon>Dikarya</taxon>
        <taxon>Basidiomycota</taxon>
        <taxon>Agaricomycotina</taxon>
        <taxon>Agaricomycetes</taxon>
        <taxon>Agaricomycetidae</taxon>
        <taxon>Agaricales</taxon>
        <taxon>Agaricineae</taxon>
        <taxon>Bolbitiaceae</taxon>
        <taxon>Cyclocybe</taxon>
    </lineage>
</organism>
<dbReference type="InterPro" id="IPR014722">
    <property type="entry name" value="Rib_uL2_dom2"/>
</dbReference>
<dbReference type="PANTHER" id="PTHR11125">
    <property type="entry name" value="SUPPRESSOR OF TY 5"/>
    <property type="match status" value="1"/>
</dbReference>
<feature type="domain" description="KOW" evidence="2">
    <location>
        <begin position="318"/>
        <end position="345"/>
    </location>
</feature>
<evidence type="ECO:0000259" key="2">
    <source>
        <dbReference type="SMART" id="SM00739"/>
    </source>
</evidence>
<feature type="compositionally biased region" description="Acidic residues" evidence="1">
    <location>
        <begin position="21"/>
        <end position="30"/>
    </location>
</feature>
<dbReference type="GO" id="GO:0032044">
    <property type="term" value="C:DSIF complex"/>
    <property type="evidence" value="ECO:0007669"/>
    <property type="project" value="TreeGrafter"/>
</dbReference>
<evidence type="ECO:0000313" key="4">
    <source>
        <dbReference type="Proteomes" id="UP000467700"/>
    </source>
</evidence>
<dbReference type="OrthoDB" id="3066781at2759"/>
<dbReference type="SUPFAM" id="SSF50104">
    <property type="entry name" value="Translation proteins SH3-like domain"/>
    <property type="match status" value="1"/>
</dbReference>
<dbReference type="GO" id="GO:0006368">
    <property type="term" value="P:transcription elongation by RNA polymerase II"/>
    <property type="evidence" value="ECO:0007669"/>
    <property type="project" value="TreeGrafter"/>
</dbReference>
<protein>
    <recommendedName>
        <fullName evidence="2">KOW domain-containing protein</fullName>
    </recommendedName>
</protein>
<dbReference type="AlphaFoldDB" id="A0A8S0WPX2"/>
<dbReference type="GO" id="GO:0032784">
    <property type="term" value="P:regulation of DNA-templated transcription elongation"/>
    <property type="evidence" value="ECO:0007669"/>
    <property type="project" value="InterPro"/>
</dbReference>
<dbReference type="GO" id="GO:0006357">
    <property type="term" value="P:regulation of transcription by RNA polymerase II"/>
    <property type="evidence" value="ECO:0007669"/>
    <property type="project" value="InterPro"/>
</dbReference>
<evidence type="ECO:0000313" key="3">
    <source>
        <dbReference type="EMBL" id="CAA7267817.1"/>
    </source>
</evidence>
<keyword evidence="4" id="KW-1185">Reference proteome</keyword>
<evidence type="ECO:0000256" key="1">
    <source>
        <dbReference type="SAM" id="MobiDB-lite"/>
    </source>
</evidence>
<dbReference type="InterPro" id="IPR008991">
    <property type="entry name" value="Translation_prot_SH3-like_sf"/>
</dbReference>
<gene>
    <name evidence="3" type="ORF">AAE3_LOCUS10082</name>
</gene>
<dbReference type="PANTHER" id="PTHR11125:SF7">
    <property type="entry name" value="TRANSCRIPTION ELONGATION FACTOR SPT5"/>
    <property type="match status" value="1"/>
</dbReference>
<feature type="region of interest" description="Disordered" evidence="1">
    <location>
        <begin position="1"/>
        <end position="30"/>
    </location>
</feature>
<dbReference type="InterPro" id="IPR005824">
    <property type="entry name" value="KOW"/>
</dbReference>
<reference evidence="3 4" key="1">
    <citation type="submission" date="2020-01" db="EMBL/GenBank/DDBJ databases">
        <authorList>
            <person name="Gupta K D."/>
        </authorList>
    </citation>
    <scope>NUCLEOTIDE SEQUENCE [LARGE SCALE GENOMIC DNA]</scope>
</reference>
<sequence>MFIDIEAGITDDKEEYVRGETEDEDEHEREEDIYDNVQSYIAVTQHSRLMQSIGDAGEDAWEELLGRARERGRSSSVTERLRSNEEVRLEGNDRIFEIGCLVGHEESTVFKVLSLATHPTLPQILARSITAQSTIPGRIYAEVDSMDQAHVLALQISELDPSNIRPVSMDEQTKMLTWASPYRPEDQKWVQVHDKRAKWKKYKGDTGLLVKRKEGFLVGLIPRIGKESCPPQALAPHDDMVKTFGVCKVKALEVQKRYIFKKCTYTQEGILLVPIDEIDLIITSEILPCYHEFLLFCDTLLLEEATRLKTLSQVLQKRLQLQDQVKVIRGEFAGVLGEVVEVGNEEVLLRLPSQNIVAPFSILEVCPHFKVGDHVAVTHGEHKGFKGWVMFVYADTLVVHIAPEKEASSTSSAISISNEF</sequence>
<feature type="domain" description="KOW" evidence="2">
    <location>
        <begin position="368"/>
        <end position="395"/>
    </location>
</feature>
<dbReference type="GO" id="GO:0003729">
    <property type="term" value="F:mRNA binding"/>
    <property type="evidence" value="ECO:0007669"/>
    <property type="project" value="TreeGrafter"/>
</dbReference>
<dbReference type="Proteomes" id="UP000467700">
    <property type="component" value="Unassembled WGS sequence"/>
</dbReference>
<dbReference type="InterPro" id="IPR036735">
    <property type="entry name" value="NGN_dom_sf"/>
</dbReference>
<dbReference type="InterPro" id="IPR039659">
    <property type="entry name" value="SPT5"/>
</dbReference>
<dbReference type="SMART" id="SM00739">
    <property type="entry name" value="KOW"/>
    <property type="match status" value="2"/>
</dbReference>
<accession>A0A8S0WPX2</accession>
<dbReference type="Gene3D" id="2.30.30.30">
    <property type="match status" value="1"/>
</dbReference>
<name>A0A8S0WPX2_CYCAE</name>
<comment type="caution">
    <text evidence="3">The sequence shown here is derived from an EMBL/GenBank/DDBJ whole genome shotgun (WGS) entry which is preliminary data.</text>
</comment>